<dbReference type="Proteomes" id="UP000321723">
    <property type="component" value="Unassembled WGS sequence"/>
</dbReference>
<evidence type="ECO:0000313" key="2">
    <source>
        <dbReference type="EMBL" id="MBB5474711.1"/>
    </source>
</evidence>
<dbReference type="InterPro" id="IPR023476">
    <property type="entry name" value="Pep_tRNA_hydro_II_dom_sf"/>
</dbReference>
<evidence type="ECO:0000313" key="3">
    <source>
        <dbReference type="Proteomes" id="UP000321723"/>
    </source>
</evidence>
<reference evidence="1 3" key="1">
    <citation type="submission" date="2019-07" db="EMBL/GenBank/DDBJ databases">
        <title>Whole genome shotgun sequence of Cellulomonas hominis NBRC 16055.</title>
        <authorList>
            <person name="Hosoyama A."/>
            <person name="Uohara A."/>
            <person name="Ohji S."/>
            <person name="Ichikawa N."/>
        </authorList>
    </citation>
    <scope>NUCLEOTIDE SEQUENCE [LARGE SCALE GENOMIC DNA]</scope>
    <source>
        <strain evidence="1 3">NBRC 16055</strain>
    </source>
</reference>
<dbReference type="Proteomes" id="UP000564629">
    <property type="component" value="Unassembled WGS sequence"/>
</dbReference>
<dbReference type="SUPFAM" id="SSF102462">
    <property type="entry name" value="Peptidyl-tRNA hydrolase II"/>
    <property type="match status" value="1"/>
</dbReference>
<name>A0A511FJN4_9CELL</name>
<accession>A0A511FJN4</accession>
<dbReference type="Gene3D" id="3.40.1490.10">
    <property type="entry name" value="Bit1"/>
    <property type="match status" value="1"/>
</dbReference>
<dbReference type="OrthoDB" id="5184773at2"/>
<dbReference type="AlphaFoldDB" id="A0A511FJN4"/>
<keyword evidence="3" id="KW-1185">Reference proteome</keyword>
<comment type="caution">
    <text evidence="1">The sequence shown here is derived from an EMBL/GenBank/DDBJ whole genome shotgun (WGS) entry which is preliminary data.</text>
</comment>
<dbReference type="EMBL" id="BJVQ01000088">
    <property type="protein sequence ID" value="GEL48587.1"/>
    <property type="molecule type" value="Genomic_DNA"/>
</dbReference>
<gene>
    <name evidence="1" type="ORF">CHO01_37030</name>
    <name evidence="2" type="ORF">HNR08_003447</name>
</gene>
<reference evidence="2 4" key="2">
    <citation type="submission" date="2020-08" db="EMBL/GenBank/DDBJ databases">
        <title>Sequencing the genomes of 1000 actinobacteria strains.</title>
        <authorList>
            <person name="Klenk H.-P."/>
        </authorList>
    </citation>
    <scope>NUCLEOTIDE SEQUENCE [LARGE SCALE GENOMIC DNA]</scope>
    <source>
        <strain evidence="2 4">DSM 9581</strain>
    </source>
</reference>
<proteinExistence type="predicted"/>
<protein>
    <submittedName>
        <fullName evidence="1">Uncharacterized protein</fullName>
    </submittedName>
</protein>
<organism evidence="1 3">
    <name type="scientific">Cellulomonas hominis</name>
    <dbReference type="NCBI Taxonomy" id="156981"/>
    <lineage>
        <taxon>Bacteria</taxon>
        <taxon>Bacillati</taxon>
        <taxon>Actinomycetota</taxon>
        <taxon>Actinomycetes</taxon>
        <taxon>Micrococcales</taxon>
        <taxon>Cellulomonadaceae</taxon>
        <taxon>Cellulomonas</taxon>
    </lineage>
</organism>
<evidence type="ECO:0000313" key="1">
    <source>
        <dbReference type="EMBL" id="GEL48587.1"/>
    </source>
</evidence>
<dbReference type="RefSeq" id="WP_146840568.1">
    <property type="nucleotide sequence ID" value="NZ_BJVQ01000088.1"/>
</dbReference>
<sequence length="209" mass="21715">MSELRTDWVMPILVDKTGTHELTVEAAARACVLAWARRTADQQAAFDAWLSGPFTKSVRRASAAHLDRAVAELGGHEVRWGGSRGVALAPMRMVDLPKLVAKAQVASTDLERTRPAPAPVAGVSVTVLETLTTGKAAAQAAHALLGWALEADGSAVERVLGVSTGLHLAFTGPGHLRLLAARPGAVAIRDNGLTEVTPGTLTAVAIPTA</sequence>
<evidence type="ECO:0000313" key="4">
    <source>
        <dbReference type="Proteomes" id="UP000564629"/>
    </source>
</evidence>
<dbReference type="EMBL" id="JACHDN010000001">
    <property type="protein sequence ID" value="MBB5474711.1"/>
    <property type="molecule type" value="Genomic_DNA"/>
</dbReference>